<keyword evidence="5 9" id="KW-0067">ATP-binding</keyword>
<dbReference type="CDD" id="cd01991">
    <property type="entry name" value="Asn_synthase_B_C"/>
    <property type="match status" value="1"/>
</dbReference>
<dbReference type="AlphaFoldDB" id="A0A7X0DN81"/>
<reference evidence="12 13" key="1">
    <citation type="submission" date="2020-08" db="EMBL/GenBank/DDBJ databases">
        <title>Genomic Encyclopedia of Type Strains, Phase IV (KMG-IV): sequencing the most valuable type-strain genomes for metagenomic binning, comparative biology and taxonomic classification.</title>
        <authorList>
            <person name="Goeker M."/>
        </authorList>
    </citation>
    <scope>NUCLEOTIDE SEQUENCE [LARGE SCALE GENOMIC DNA]</scope>
    <source>
        <strain evidence="12 13">DSM 11590</strain>
    </source>
</reference>
<keyword evidence="8" id="KW-0061">Asparagine biosynthesis</keyword>
<evidence type="ECO:0000256" key="3">
    <source>
        <dbReference type="ARBA" id="ARBA00012737"/>
    </source>
</evidence>
<feature type="domain" description="Glutamine amidotransferase type-2" evidence="11">
    <location>
        <begin position="2"/>
        <end position="209"/>
    </location>
</feature>
<keyword evidence="13" id="KW-1185">Reference proteome</keyword>
<dbReference type="Pfam" id="PF00733">
    <property type="entry name" value="Asn_synthase"/>
    <property type="match status" value="1"/>
</dbReference>
<dbReference type="InterPro" id="IPR006426">
    <property type="entry name" value="Asn_synth_AEB"/>
</dbReference>
<evidence type="ECO:0000313" key="12">
    <source>
        <dbReference type="EMBL" id="MBB6211725.1"/>
    </source>
</evidence>
<feature type="active site" description="For GATase activity" evidence="8">
    <location>
        <position position="2"/>
    </location>
</feature>
<evidence type="ECO:0000256" key="6">
    <source>
        <dbReference type="ARBA" id="ARBA00022962"/>
    </source>
</evidence>
<evidence type="ECO:0000256" key="10">
    <source>
        <dbReference type="PIRSR" id="PIRSR001589-3"/>
    </source>
</evidence>
<dbReference type="EC" id="6.3.5.4" evidence="3"/>
<dbReference type="GO" id="GO:0006529">
    <property type="term" value="P:asparagine biosynthetic process"/>
    <property type="evidence" value="ECO:0007669"/>
    <property type="project" value="UniProtKB-KW"/>
</dbReference>
<dbReference type="PROSITE" id="PS51278">
    <property type="entry name" value="GATASE_TYPE_2"/>
    <property type="match status" value="1"/>
</dbReference>
<dbReference type="PANTHER" id="PTHR43284">
    <property type="entry name" value="ASPARAGINE SYNTHETASE (GLUTAMINE-HYDROLYZING)"/>
    <property type="match status" value="1"/>
</dbReference>
<gene>
    <name evidence="12" type="ORF">FHS48_003168</name>
</gene>
<dbReference type="Pfam" id="PF13537">
    <property type="entry name" value="GATase_7"/>
    <property type="match status" value="1"/>
</dbReference>
<keyword evidence="8" id="KW-0028">Amino-acid biosynthesis</keyword>
<dbReference type="InterPro" id="IPR001962">
    <property type="entry name" value="Asn_synthase"/>
</dbReference>
<comment type="similarity">
    <text evidence="2">Belongs to the asparagine synthetase family.</text>
</comment>
<comment type="pathway">
    <text evidence="1">Amino-acid biosynthesis; L-asparagine biosynthesis; L-asparagine from L-aspartate (L-Gln route): step 1/1.</text>
</comment>
<keyword evidence="4 9" id="KW-0547">Nucleotide-binding</keyword>
<dbReference type="InterPro" id="IPR017932">
    <property type="entry name" value="GATase_2_dom"/>
</dbReference>
<dbReference type="EMBL" id="JACIIX010000013">
    <property type="protein sequence ID" value="MBB6211725.1"/>
    <property type="molecule type" value="Genomic_DNA"/>
</dbReference>
<dbReference type="GO" id="GO:0004066">
    <property type="term" value="F:asparagine synthase (glutamine-hydrolyzing) activity"/>
    <property type="evidence" value="ECO:0007669"/>
    <property type="project" value="UniProtKB-EC"/>
</dbReference>
<dbReference type="InterPro" id="IPR029055">
    <property type="entry name" value="Ntn_hydrolases_N"/>
</dbReference>
<evidence type="ECO:0000313" key="13">
    <source>
        <dbReference type="Proteomes" id="UP000544872"/>
    </source>
</evidence>
<comment type="caution">
    <text evidence="12">The sequence shown here is derived from an EMBL/GenBank/DDBJ whole genome shotgun (WGS) entry which is preliminary data.</text>
</comment>
<evidence type="ECO:0000256" key="4">
    <source>
        <dbReference type="ARBA" id="ARBA00022741"/>
    </source>
</evidence>
<evidence type="ECO:0000256" key="9">
    <source>
        <dbReference type="PIRSR" id="PIRSR001589-2"/>
    </source>
</evidence>
<comment type="catalytic activity">
    <reaction evidence="7">
        <text>L-aspartate + L-glutamine + ATP + H2O = L-asparagine + L-glutamate + AMP + diphosphate + H(+)</text>
        <dbReference type="Rhea" id="RHEA:12228"/>
        <dbReference type="ChEBI" id="CHEBI:15377"/>
        <dbReference type="ChEBI" id="CHEBI:15378"/>
        <dbReference type="ChEBI" id="CHEBI:29985"/>
        <dbReference type="ChEBI" id="CHEBI:29991"/>
        <dbReference type="ChEBI" id="CHEBI:30616"/>
        <dbReference type="ChEBI" id="CHEBI:33019"/>
        <dbReference type="ChEBI" id="CHEBI:58048"/>
        <dbReference type="ChEBI" id="CHEBI:58359"/>
        <dbReference type="ChEBI" id="CHEBI:456215"/>
        <dbReference type="EC" id="6.3.5.4"/>
    </reaction>
</comment>
<dbReference type="InterPro" id="IPR051786">
    <property type="entry name" value="ASN_synthetase/amidase"/>
</dbReference>
<evidence type="ECO:0000256" key="1">
    <source>
        <dbReference type="ARBA" id="ARBA00005187"/>
    </source>
</evidence>
<dbReference type="PIRSF" id="PIRSF001589">
    <property type="entry name" value="Asn_synthetase_glu-h"/>
    <property type="match status" value="1"/>
</dbReference>
<evidence type="ECO:0000259" key="11">
    <source>
        <dbReference type="PROSITE" id="PS51278"/>
    </source>
</evidence>
<dbReference type="GO" id="GO:0005524">
    <property type="term" value="F:ATP binding"/>
    <property type="evidence" value="ECO:0007669"/>
    <property type="project" value="UniProtKB-KW"/>
</dbReference>
<evidence type="ECO:0000256" key="8">
    <source>
        <dbReference type="PIRSR" id="PIRSR001589-1"/>
    </source>
</evidence>
<dbReference type="CDD" id="cd00712">
    <property type="entry name" value="AsnB"/>
    <property type="match status" value="1"/>
</dbReference>
<dbReference type="SUPFAM" id="SSF56235">
    <property type="entry name" value="N-terminal nucleophile aminohydrolases (Ntn hydrolases)"/>
    <property type="match status" value="1"/>
</dbReference>
<dbReference type="RefSeq" id="WP_184264749.1">
    <property type="nucleotide sequence ID" value="NZ_JACIIX010000013.1"/>
</dbReference>
<evidence type="ECO:0000256" key="5">
    <source>
        <dbReference type="ARBA" id="ARBA00022840"/>
    </source>
</evidence>
<dbReference type="PANTHER" id="PTHR43284:SF1">
    <property type="entry name" value="ASPARAGINE SYNTHETASE"/>
    <property type="match status" value="1"/>
</dbReference>
<dbReference type="InterPro" id="IPR033738">
    <property type="entry name" value="AsnB_N"/>
</dbReference>
<sequence>MCGIAGFFSTGAAAPGEAVLRMAQAMAHRGPDGVHLHADGGPVALGHSRLAIIDLQTGDQPLFWDGGRVLVANGEIYNDPTLREDLSGQPFRTRSDCETPLVWYGQDGAAFPQRLRGMFGIALYDPADGVMVLSRDPFGIKPLYLAETPQGIAFASEAQALVAGGFVTPQVDRAKVTELLQLQFTTGDRLPVQGIQRLMPGETVVLKQGRIAERHHRDPLPDVITDIRDEDTAIALLDAALENSVLAHQRSDVPYGMFLSGGIDSSAVLALMARLNPQPVVAFTAGFPETAVHDERDHARALARHVGAEHHEVAITAADFWADLPRMVAAMDDPVADYAIVPTWILAREARKQVRVILSGEGGDELFAGYGRYRSFCRPWPFARSMRRSGTFDGLGVLRDTGTGWRDGMAAAERRAAARYPDRLTRAQAIDIADWLPNDLLLKADRCLMAHGVEGRVPFLDPVVADVALRLHPSLRLRKKTGKYILRRWLERVLPQAQPFAPKKGFTVPVGEWIAADGARVGALVAASPGVAEIAHPEAVRALFTASGKQHRFAAWSLLFYALWHRRHIAGQAVDGPTLEVLAAG</sequence>
<feature type="binding site" evidence="9">
    <location>
        <begin position="359"/>
        <end position="360"/>
    </location>
    <ligand>
        <name>ATP</name>
        <dbReference type="ChEBI" id="CHEBI:30616"/>
    </ligand>
</feature>
<dbReference type="SUPFAM" id="SSF52402">
    <property type="entry name" value="Adenine nucleotide alpha hydrolases-like"/>
    <property type="match status" value="1"/>
</dbReference>
<evidence type="ECO:0000256" key="2">
    <source>
        <dbReference type="ARBA" id="ARBA00005752"/>
    </source>
</evidence>
<dbReference type="InterPro" id="IPR014729">
    <property type="entry name" value="Rossmann-like_a/b/a_fold"/>
</dbReference>
<dbReference type="GO" id="GO:0005829">
    <property type="term" value="C:cytosol"/>
    <property type="evidence" value="ECO:0007669"/>
    <property type="project" value="TreeGrafter"/>
</dbReference>
<dbReference type="Proteomes" id="UP000544872">
    <property type="component" value="Unassembled WGS sequence"/>
</dbReference>
<keyword evidence="6 8" id="KW-0315">Glutamine amidotransferase</keyword>
<feature type="binding site" evidence="9">
    <location>
        <position position="96"/>
    </location>
    <ligand>
        <name>L-glutamine</name>
        <dbReference type="ChEBI" id="CHEBI:58359"/>
    </ligand>
</feature>
<dbReference type="NCBIfam" id="TIGR01536">
    <property type="entry name" value="asn_synth_AEB"/>
    <property type="match status" value="1"/>
</dbReference>
<protein>
    <recommendedName>
        <fullName evidence="3">asparagine synthase (glutamine-hydrolyzing)</fullName>
        <ecNumber evidence="3">6.3.5.4</ecNumber>
    </recommendedName>
</protein>
<accession>A0A7X0DN81</accession>
<organism evidence="12 13">
    <name type="scientific">Novispirillum itersonii</name>
    <name type="common">Aquaspirillum itersonii</name>
    <dbReference type="NCBI Taxonomy" id="189"/>
    <lineage>
        <taxon>Bacteria</taxon>
        <taxon>Pseudomonadati</taxon>
        <taxon>Pseudomonadota</taxon>
        <taxon>Alphaproteobacteria</taxon>
        <taxon>Rhodospirillales</taxon>
        <taxon>Novispirillaceae</taxon>
        <taxon>Novispirillum</taxon>
    </lineage>
</organism>
<dbReference type="Gene3D" id="3.40.50.620">
    <property type="entry name" value="HUPs"/>
    <property type="match status" value="1"/>
</dbReference>
<name>A0A7X0DN81_NOVIT</name>
<feature type="site" description="Important for beta-aspartyl-AMP intermediate formation" evidence="10">
    <location>
        <position position="361"/>
    </location>
</feature>
<proteinExistence type="inferred from homology"/>
<evidence type="ECO:0000256" key="7">
    <source>
        <dbReference type="ARBA" id="ARBA00048741"/>
    </source>
</evidence>
<dbReference type="Gene3D" id="3.60.20.10">
    <property type="entry name" value="Glutamine Phosphoribosylpyrophosphate, subunit 1, domain 1"/>
    <property type="match status" value="1"/>
</dbReference>
<keyword evidence="12" id="KW-0436">Ligase</keyword>